<sequence>MFRRLLLAGLALGSPLLAQENLFIQAPRPTHPKDKTRIEVEALFSMAPPTGYLPVRVSVVNQRKTNGQLNFDTLSSTGYDEAGSQLESEFTVGSDAGTARSTDLLIPLTTELDSTGGYGSTTVEVSMTGSFGGNRGSIPSNFHPEGPATLMSEVLYTPNSSALDAALNSTSGGYGSHSFAARFTPSKMPEDWRAYSGYDLMMLTPDDWRKMSPGATSSILQWIRLGGRMVFYASGSAPTFGALGIEGETKGNDLDYGFGKVSISTISGPTALNANDTVRRFHRAGATKIRGLNECISEDFSVRWPLHEEFGKQTFDYAIFVVVLIAFGVLVGPINLFVFAKSGKRHKLFITTPVISLATSALLIALILLRDGVGGRGARIALIEVRPEAGENRAYVLQEQISRTGVLLGGGFQVDEDVAITPVPIADSPWARLTPRTGGGGMRYTASFGDEGLKVTGDWFQSRSEQGQLARAVVPTRGRIELKGETGPPNFVSTFDFPIERLYYADRSGGWWMASDLKAGSPTQGTPISEADYNKAIGDQGMLLAARHRSQLDRCAERSGHYVAIASEAPAIETFDSIRWSDTHTILTGPAVR</sequence>
<keyword evidence="1" id="KW-1133">Transmembrane helix</keyword>
<feature type="chain" id="PRO_5045039220" evidence="2">
    <location>
        <begin position="19"/>
        <end position="593"/>
    </location>
</feature>
<name>A0ABN6H8R3_9BACT</name>
<proteinExistence type="predicted"/>
<evidence type="ECO:0000256" key="1">
    <source>
        <dbReference type="SAM" id="Phobius"/>
    </source>
</evidence>
<feature type="transmembrane region" description="Helical" evidence="1">
    <location>
        <begin position="317"/>
        <end position="339"/>
    </location>
</feature>
<evidence type="ECO:0000313" key="4">
    <source>
        <dbReference type="Proteomes" id="UP001374893"/>
    </source>
</evidence>
<protein>
    <submittedName>
        <fullName evidence="3">Uncharacterized protein</fullName>
    </submittedName>
</protein>
<feature type="signal peptide" evidence="2">
    <location>
        <begin position="1"/>
        <end position="18"/>
    </location>
</feature>
<keyword evidence="1" id="KW-0472">Membrane</keyword>
<accession>A0ABN6H8R3</accession>
<reference evidence="3 4" key="1">
    <citation type="submission" date="2021-06" db="EMBL/GenBank/DDBJ databases">
        <title>Complete genome of Haloferula helveola possessing various polysaccharide degrading enzymes.</title>
        <authorList>
            <person name="Takami H."/>
            <person name="Huang C."/>
            <person name="Hamasaki K."/>
        </authorList>
    </citation>
    <scope>NUCLEOTIDE SEQUENCE [LARGE SCALE GENOMIC DNA]</scope>
    <source>
        <strain evidence="3 4">CN-1</strain>
    </source>
</reference>
<feature type="transmembrane region" description="Helical" evidence="1">
    <location>
        <begin position="348"/>
        <end position="369"/>
    </location>
</feature>
<organism evidence="3 4">
    <name type="scientific">Haloferula helveola</name>
    <dbReference type="NCBI Taxonomy" id="490095"/>
    <lineage>
        <taxon>Bacteria</taxon>
        <taxon>Pseudomonadati</taxon>
        <taxon>Verrucomicrobiota</taxon>
        <taxon>Verrucomicrobiia</taxon>
        <taxon>Verrucomicrobiales</taxon>
        <taxon>Verrucomicrobiaceae</taxon>
        <taxon>Haloferula</taxon>
    </lineage>
</organism>
<evidence type="ECO:0000256" key="2">
    <source>
        <dbReference type="SAM" id="SignalP"/>
    </source>
</evidence>
<keyword evidence="2" id="KW-0732">Signal</keyword>
<keyword evidence="4" id="KW-1185">Reference proteome</keyword>
<dbReference type="Proteomes" id="UP001374893">
    <property type="component" value="Chromosome"/>
</dbReference>
<dbReference type="RefSeq" id="WP_338686907.1">
    <property type="nucleotide sequence ID" value="NZ_AP024702.1"/>
</dbReference>
<evidence type="ECO:0000313" key="3">
    <source>
        <dbReference type="EMBL" id="BCX50025.1"/>
    </source>
</evidence>
<keyword evidence="1" id="KW-0812">Transmembrane</keyword>
<gene>
    <name evidence="3" type="ORF">HAHE_39330</name>
</gene>
<dbReference type="EMBL" id="AP024702">
    <property type="protein sequence ID" value="BCX50025.1"/>
    <property type="molecule type" value="Genomic_DNA"/>
</dbReference>